<sequence>STASLDDVAVTSAPSARKILACCQNAPSPFYTIPTQQPACPRPRSCSPKHQQHTDGRLHHPAPPSPGHPARAPPPRFLRNFQADRHPSSGLWLPLDNYHAPQPPHHHHYRPATPTAHNHPPPRRPPHPHSPSPHLSHAPARHLRGNYKRQRRCRYAPRLRPRREPLLLHHLRRPPRAAPIRRGRRDGRPALHRDHLGDAH</sequence>
<feature type="compositionally biased region" description="Basic residues" evidence="1">
    <location>
        <begin position="139"/>
        <end position="161"/>
    </location>
</feature>
<feature type="region of interest" description="Disordered" evidence="1">
    <location>
        <begin position="32"/>
        <end position="200"/>
    </location>
</feature>
<organism evidence="2 3">
    <name type="scientific">Schizothecium vesticola</name>
    <dbReference type="NCBI Taxonomy" id="314040"/>
    <lineage>
        <taxon>Eukaryota</taxon>
        <taxon>Fungi</taxon>
        <taxon>Dikarya</taxon>
        <taxon>Ascomycota</taxon>
        <taxon>Pezizomycotina</taxon>
        <taxon>Sordariomycetes</taxon>
        <taxon>Sordariomycetidae</taxon>
        <taxon>Sordariales</taxon>
        <taxon>Schizotheciaceae</taxon>
        <taxon>Schizothecium</taxon>
    </lineage>
</organism>
<feature type="non-terminal residue" evidence="2">
    <location>
        <position position="1"/>
    </location>
</feature>
<gene>
    <name evidence="2" type="ORF">B0T18DRAFT_449895</name>
</gene>
<proteinExistence type="predicted"/>
<accession>A0AA40BP43</accession>
<protein>
    <submittedName>
        <fullName evidence="2">Uncharacterized protein</fullName>
    </submittedName>
</protein>
<feature type="compositionally biased region" description="Basic residues" evidence="1">
    <location>
        <begin position="169"/>
        <end position="185"/>
    </location>
</feature>
<evidence type="ECO:0000256" key="1">
    <source>
        <dbReference type="SAM" id="MobiDB-lite"/>
    </source>
</evidence>
<dbReference type="Proteomes" id="UP001172155">
    <property type="component" value="Unassembled WGS sequence"/>
</dbReference>
<keyword evidence="3" id="KW-1185">Reference proteome</keyword>
<name>A0AA40BP43_9PEZI</name>
<evidence type="ECO:0000313" key="3">
    <source>
        <dbReference type="Proteomes" id="UP001172155"/>
    </source>
</evidence>
<comment type="caution">
    <text evidence="2">The sequence shown here is derived from an EMBL/GenBank/DDBJ whole genome shotgun (WGS) entry which is preliminary data.</text>
</comment>
<feature type="compositionally biased region" description="Pro residues" evidence="1">
    <location>
        <begin position="61"/>
        <end position="76"/>
    </location>
</feature>
<dbReference type="EMBL" id="JAUKUD010000007">
    <property type="protein sequence ID" value="KAK0737741.1"/>
    <property type="molecule type" value="Genomic_DNA"/>
</dbReference>
<reference evidence="2" key="1">
    <citation type="submission" date="2023-06" db="EMBL/GenBank/DDBJ databases">
        <title>Genome-scale phylogeny and comparative genomics of the fungal order Sordariales.</title>
        <authorList>
            <consortium name="Lawrence Berkeley National Laboratory"/>
            <person name="Hensen N."/>
            <person name="Bonometti L."/>
            <person name="Westerberg I."/>
            <person name="Brannstrom I.O."/>
            <person name="Guillou S."/>
            <person name="Cros-Aarteil S."/>
            <person name="Calhoun S."/>
            <person name="Haridas S."/>
            <person name="Kuo A."/>
            <person name="Mondo S."/>
            <person name="Pangilinan J."/>
            <person name="Riley R."/>
            <person name="LaButti K."/>
            <person name="Andreopoulos B."/>
            <person name="Lipzen A."/>
            <person name="Chen C."/>
            <person name="Yanf M."/>
            <person name="Daum C."/>
            <person name="Ng V."/>
            <person name="Clum A."/>
            <person name="Steindorff A."/>
            <person name="Ohm R."/>
            <person name="Martin F."/>
            <person name="Silar P."/>
            <person name="Natvig D."/>
            <person name="Lalanne C."/>
            <person name="Gautier V."/>
            <person name="Ament-velasquez S.L."/>
            <person name="Kruys A."/>
            <person name="Hutchinson M.I."/>
            <person name="Powell A.J."/>
            <person name="Barry K."/>
            <person name="Miller A.N."/>
            <person name="Grigoriev I.V."/>
            <person name="Debuchy R."/>
            <person name="Gladieux P."/>
            <person name="Thoren M.H."/>
            <person name="Johannesson H."/>
        </authorList>
    </citation>
    <scope>NUCLEOTIDE SEQUENCE</scope>
    <source>
        <strain evidence="2">SMH3187-1</strain>
    </source>
</reference>
<feature type="compositionally biased region" description="Basic and acidic residues" evidence="1">
    <location>
        <begin position="186"/>
        <end position="200"/>
    </location>
</feature>
<evidence type="ECO:0000313" key="2">
    <source>
        <dbReference type="EMBL" id="KAK0737741.1"/>
    </source>
</evidence>
<dbReference type="AlphaFoldDB" id="A0AA40BP43"/>